<accession>A0A1D8GFS7</accession>
<evidence type="ECO:0000256" key="1">
    <source>
        <dbReference type="ARBA" id="ARBA00022801"/>
    </source>
</evidence>
<dbReference type="InterPro" id="IPR029016">
    <property type="entry name" value="GAF-like_dom_sf"/>
</dbReference>
<dbReference type="Gene3D" id="3.60.40.10">
    <property type="entry name" value="PPM-type phosphatase domain"/>
    <property type="match status" value="1"/>
</dbReference>
<dbReference type="GO" id="GO:0016791">
    <property type="term" value="F:phosphatase activity"/>
    <property type="evidence" value="ECO:0007669"/>
    <property type="project" value="TreeGrafter"/>
</dbReference>
<protein>
    <recommendedName>
        <fullName evidence="2">PPM-type phosphatase domain-containing protein</fullName>
    </recommendedName>
</protein>
<reference evidence="3 4" key="1">
    <citation type="submission" date="2016-09" db="EMBL/GenBank/DDBJ databases">
        <title>Genomic analysis reveals versatility of anaerobic energy metabolism of Geosporobacter ferrireducens IRF9 of phylum Firmicutes.</title>
        <authorList>
            <person name="Kim S.-J."/>
        </authorList>
    </citation>
    <scope>NUCLEOTIDE SEQUENCE [LARGE SCALE GENOMIC DNA]</scope>
    <source>
        <strain evidence="3 4">IRF9</strain>
    </source>
</reference>
<dbReference type="InterPro" id="IPR036457">
    <property type="entry name" value="PPM-type-like_dom_sf"/>
</dbReference>
<evidence type="ECO:0000259" key="2">
    <source>
        <dbReference type="SMART" id="SM00331"/>
    </source>
</evidence>
<keyword evidence="1" id="KW-0378">Hydrolase</keyword>
<proteinExistence type="predicted"/>
<evidence type="ECO:0000313" key="4">
    <source>
        <dbReference type="Proteomes" id="UP000095743"/>
    </source>
</evidence>
<organism evidence="3 4">
    <name type="scientific">Geosporobacter ferrireducens</name>
    <dbReference type="NCBI Taxonomy" id="1424294"/>
    <lineage>
        <taxon>Bacteria</taxon>
        <taxon>Bacillati</taxon>
        <taxon>Bacillota</taxon>
        <taxon>Clostridia</taxon>
        <taxon>Peptostreptococcales</taxon>
        <taxon>Thermotaleaceae</taxon>
        <taxon>Geosporobacter</taxon>
    </lineage>
</organism>
<dbReference type="InterPro" id="IPR052016">
    <property type="entry name" value="Bact_Sigma-Reg"/>
</dbReference>
<dbReference type="Pfam" id="PF07228">
    <property type="entry name" value="SpoIIE"/>
    <property type="match status" value="1"/>
</dbReference>
<sequence>MMQHRYVDEENLHMKEKLEKLKIQNRQLLFFGDFCTTLLSETDLEKISLRLMEQMQRSIGGRIRFVRKEASPDQYASYILEKGEVQKKVLKRSELGSNCFFIYCRKIYIGNVEEPFIALPIKYEGENLGVVMLENLDETSFKEVNIKYLELIALPIGVAVKNCLLLQQSMLEKHIIALQHHKIQEDLKFAQKIQSYLMPRGFRQYGSYSLYGNHMQARYLGGDFYDIFQIDQERAVFYIADVSGHGVAAAMMTVFLKQAVRGITHSFGEMNALKPSAILKKLQIRFRDLQMDESVYIGILIGILNFKGHTITLANAGHNVEPIHIQPGRQSVMSYEVKGPPINSWEIDCSLLSYEENTISLGKDEQLILLTDGATEMHISGHVNKEMEKIDIIKEILRKKTQQEWKKEFPNLIQDIFQRLEKIQLEDDIALLAIKRDD</sequence>
<keyword evidence="4" id="KW-1185">Reference proteome</keyword>
<dbReference type="SUPFAM" id="SSF55781">
    <property type="entry name" value="GAF domain-like"/>
    <property type="match status" value="1"/>
</dbReference>
<feature type="domain" description="PPM-type phosphatase" evidence="2">
    <location>
        <begin position="203"/>
        <end position="436"/>
    </location>
</feature>
<dbReference type="EMBL" id="CP017269">
    <property type="protein sequence ID" value="AOT69767.1"/>
    <property type="molecule type" value="Genomic_DNA"/>
</dbReference>
<dbReference type="Gene3D" id="3.30.450.40">
    <property type="match status" value="1"/>
</dbReference>
<dbReference type="KEGG" id="gfe:Gferi_09325"/>
<gene>
    <name evidence="3" type="ORF">Gferi_09325</name>
</gene>
<evidence type="ECO:0000313" key="3">
    <source>
        <dbReference type="EMBL" id="AOT69767.1"/>
    </source>
</evidence>
<dbReference type="InterPro" id="IPR001932">
    <property type="entry name" value="PPM-type_phosphatase-like_dom"/>
</dbReference>
<dbReference type="SMART" id="SM00331">
    <property type="entry name" value="PP2C_SIG"/>
    <property type="match status" value="1"/>
</dbReference>
<dbReference type="STRING" id="1424294.Gferi_09325"/>
<name>A0A1D8GFS7_9FIRM</name>
<dbReference type="PANTHER" id="PTHR43156:SF2">
    <property type="entry name" value="STAGE II SPORULATION PROTEIN E"/>
    <property type="match status" value="1"/>
</dbReference>
<dbReference type="AlphaFoldDB" id="A0A1D8GFS7"/>
<dbReference type="PANTHER" id="PTHR43156">
    <property type="entry name" value="STAGE II SPORULATION PROTEIN E-RELATED"/>
    <property type="match status" value="1"/>
</dbReference>
<dbReference type="Proteomes" id="UP000095743">
    <property type="component" value="Chromosome"/>
</dbReference>
<dbReference type="OrthoDB" id="9763484at2"/>
<dbReference type="RefSeq" id="WP_069975812.1">
    <property type="nucleotide sequence ID" value="NZ_CP017269.1"/>
</dbReference>